<name>A0A9E2KR96_9LACO</name>
<protein>
    <submittedName>
        <fullName evidence="2">Uncharacterized protein</fullName>
    </submittedName>
</protein>
<evidence type="ECO:0000256" key="1">
    <source>
        <dbReference type="SAM" id="SignalP"/>
    </source>
</evidence>
<reference evidence="2" key="2">
    <citation type="submission" date="2021-04" db="EMBL/GenBank/DDBJ databases">
        <authorList>
            <person name="Gilroy R."/>
        </authorList>
    </citation>
    <scope>NUCLEOTIDE SEQUENCE</scope>
    <source>
        <strain evidence="2">F6-686</strain>
    </source>
</reference>
<dbReference type="Proteomes" id="UP000823844">
    <property type="component" value="Unassembled WGS sequence"/>
</dbReference>
<evidence type="ECO:0000313" key="3">
    <source>
        <dbReference type="Proteomes" id="UP000823844"/>
    </source>
</evidence>
<sequence>MKKKVLFLLSALLLLSGFAFINDKPVQASSYGRIGEVTPPARMRGKWYYYGSKMLGQNPHKIYKVKITKHRVNGIRLYQANMKVTQKYAKHFKKYRFVVMQTMTWGRASIYNLDNIKWLNVNGWTAGAGNGTSYGLVTRTKNSQPVRALAIGIGYKPFIVAYAFRKHSKPLPTNNLLKTNADLATANN</sequence>
<dbReference type="AlphaFoldDB" id="A0A9E2KR96"/>
<feature type="signal peptide" evidence="1">
    <location>
        <begin position="1"/>
        <end position="21"/>
    </location>
</feature>
<accession>A0A9E2KR96</accession>
<feature type="chain" id="PRO_5038976122" evidence="1">
    <location>
        <begin position="22"/>
        <end position="188"/>
    </location>
</feature>
<proteinExistence type="predicted"/>
<organism evidence="2 3">
    <name type="scientific">Candidatus Lactobacillus pullistercoris</name>
    <dbReference type="NCBI Taxonomy" id="2838636"/>
    <lineage>
        <taxon>Bacteria</taxon>
        <taxon>Bacillati</taxon>
        <taxon>Bacillota</taxon>
        <taxon>Bacilli</taxon>
        <taxon>Lactobacillales</taxon>
        <taxon>Lactobacillaceae</taxon>
        <taxon>Lactobacillus</taxon>
    </lineage>
</organism>
<keyword evidence="1" id="KW-0732">Signal</keyword>
<comment type="caution">
    <text evidence="2">The sequence shown here is derived from an EMBL/GenBank/DDBJ whole genome shotgun (WGS) entry which is preliminary data.</text>
</comment>
<evidence type="ECO:0000313" key="2">
    <source>
        <dbReference type="EMBL" id="MBU3827984.1"/>
    </source>
</evidence>
<gene>
    <name evidence="2" type="ORF">H9806_02350</name>
</gene>
<reference evidence="2" key="1">
    <citation type="journal article" date="2021" name="PeerJ">
        <title>Extensive microbial diversity within the chicken gut microbiome revealed by metagenomics and culture.</title>
        <authorList>
            <person name="Gilroy R."/>
            <person name="Ravi A."/>
            <person name="Getino M."/>
            <person name="Pursley I."/>
            <person name="Horton D.L."/>
            <person name="Alikhan N.F."/>
            <person name="Baker D."/>
            <person name="Gharbi K."/>
            <person name="Hall N."/>
            <person name="Watson M."/>
            <person name="Adriaenssens E.M."/>
            <person name="Foster-Nyarko E."/>
            <person name="Jarju S."/>
            <person name="Secka A."/>
            <person name="Antonio M."/>
            <person name="Oren A."/>
            <person name="Chaudhuri R.R."/>
            <person name="La Ragione R."/>
            <person name="Hildebrand F."/>
            <person name="Pallen M.J."/>
        </authorList>
    </citation>
    <scope>NUCLEOTIDE SEQUENCE</scope>
    <source>
        <strain evidence="2">F6-686</strain>
    </source>
</reference>
<dbReference type="EMBL" id="JAHLFT010000030">
    <property type="protein sequence ID" value="MBU3827984.1"/>
    <property type="molecule type" value="Genomic_DNA"/>
</dbReference>